<dbReference type="Proteomes" id="UP000239415">
    <property type="component" value="Unassembled WGS sequence"/>
</dbReference>
<organism evidence="1 2">
    <name type="scientific">Actinoplanes italicus</name>
    <dbReference type="NCBI Taxonomy" id="113567"/>
    <lineage>
        <taxon>Bacteria</taxon>
        <taxon>Bacillati</taxon>
        <taxon>Actinomycetota</taxon>
        <taxon>Actinomycetes</taxon>
        <taxon>Micromonosporales</taxon>
        <taxon>Micromonosporaceae</taxon>
        <taxon>Actinoplanes</taxon>
    </lineage>
</organism>
<comment type="caution">
    <text evidence="1">The sequence shown here is derived from an EMBL/GenBank/DDBJ whole genome shotgun (WGS) entry which is preliminary data.</text>
</comment>
<evidence type="ECO:0000313" key="1">
    <source>
        <dbReference type="EMBL" id="PRX18634.1"/>
    </source>
</evidence>
<reference evidence="1 2" key="1">
    <citation type="submission" date="2018-03" db="EMBL/GenBank/DDBJ databases">
        <title>Genomic Encyclopedia of Archaeal and Bacterial Type Strains, Phase II (KMG-II): from individual species to whole genera.</title>
        <authorList>
            <person name="Goeker M."/>
        </authorList>
    </citation>
    <scope>NUCLEOTIDE SEQUENCE [LARGE SCALE GENOMIC DNA]</scope>
    <source>
        <strain evidence="1 2">DSM 43146</strain>
    </source>
</reference>
<proteinExistence type="predicted"/>
<gene>
    <name evidence="1" type="ORF">CLV67_112109</name>
</gene>
<keyword evidence="2" id="KW-1185">Reference proteome</keyword>
<evidence type="ECO:0000313" key="2">
    <source>
        <dbReference type="Proteomes" id="UP000239415"/>
    </source>
</evidence>
<name>A0A2T0K740_9ACTN</name>
<dbReference type="AlphaFoldDB" id="A0A2T0K740"/>
<accession>A0A2T0K740</accession>
<sequence>MSPVVDYYGSFQRTAIDEENLLARQPDVVTGLGPEQLTRQLEEELQRVRREWIPLMQFHVGSFYLGRFLIRVDDLTALQFDRAASWTEFTEQRPPAARRWCCGCSPTA</sequence>
<dbReference type="EMBL" id="PVMZ01000012">
    <property type="protein sequence ID" value="PRX18634.1"/>
    <property type="molecule type" value="Genomic_DNA"/>
</dbReference>
<protein>
    <submittedName>
        <fullName evidence="1">Uncharacterized protein</fullName>
    </submittedName>
</protein>